<feature type="chain" id="PRO_5037871343" evidence="6">
    <location>
        <begin position="22"/>
        <end position="529"/>
    </location>
</feature>
<evidence type="ECO:0000313" key="10">
    <source>
        <dbReference type="Proteomes" id="UP000763088"/>
    </source>
</evidence>
<dbReference type="Proteomes" id="UP000763088">
    <property type="component" value="Unassembled WGS sequence"/>
</dbReference>
<evidence type="ECO:0000256" key="5">
    <source>
        <dbReference type="ARBA" id="ARBA00023237"/>
    </source>
</evidence>
<feature type="signal peptide" evidence="6">
    <location>
        <begin position="1"/>
        <end position="21"/>
    </location>
</feature>
<keyword evidence="4" id="KW-0472">Membrane</keyword>
<reference evidence="9" key="1">
    <citation type="submission" date="2019-04" db="EMBL/GenBank/DDBJ databases">
        <title>Evolution of Biomass-Degrading Anaerobic Consortia Revealed by Metagenomics.</title>
        <authorList>
            <person name="Peng X."/>
        </authorList>
    </citation>
    <scope>NUCLEOTIDE SEQUENCE</scope>
    <source>
        <strain evidence="9">SIG141</strain>
    </source>
</reference>
<dbReference type="InterPro" id="IPR033985">
    <property type="entry name" value="SusD-like_N"/>
</dbReference>
<dbReference type="SUPFAM" id="SSF48452">
    <property type="entry name" value="TPR-like"/>
    <property type="match status" value="1"/>
</dbReference>
<dbReference type="EMBL" id="SUYD01000002">
    <property type="protein sequence ID" value="MBE6265259.1"/>
    <property type="molecule type" value="Genomic_DNA"/>
</dbReference>
<gene>
    <name evidence="9" type="ORF">E7102_02120</name>
</gene>
<dbReference type="InterPro" id="IPR011990">
    <property type="entry name" value="TPR-like_helical_dom_sf"/>
</dbReference>
<keyword evidence="5" id="KW-0998">Cell outer membrane</keyword>
<evidence type="ECO:0000259" key="7">
    <source>
        <dbReference type="Pfam" id="PF07980"/>
    </source>
</evidence>
<comment type="similarity">
    <text evidence="2">Belongs to the SusD family.</text>
</comment>
<evidence type="ECO:0000256" key="6">
    <source>
        <dbReference type="SAM" id="SignalP"/>
    </source>
</evidence>
<name>A0A928BQ61_XYLRU</name>
<comment type="caution">
    <text evidence="9">The sequence shown here is derived from an EMBL/GenBank/DDBJ whole genome shotgun (WGS) entry which is preliminary data.</text>
</comment>
<evidence type="ECO:0000313" key="9">
    <source>
        <dbReference type="EMBL" id="MBE6265259.1"/>
    </source>
</evidence>
<proteinExistence type="inferred from homology"/>
<evidence type="ECO:0000256" key="4">
    <source>
        <dbReference type="ARBA" id="ARBA00023136"/>
    </source>
</evidence>
<dbReference type="Pfam" id="PF07980">
    <property type="entry name" value="SusD_RagB"/>
    <property type="match status" value="1"/>
</dbReference>
<dbReference type="AlphaFoldDB" id="A0A928BQ61"/>
<evidence type="ECO:0000256" key="1">
    <source>
        <dbReference type="ARBA" id="ARBA00004442"/>
    </source>
</evidence>
<dbReference type="Gene3D" id="1.25.40.390">
    <property type="match status" value="1"/>
</dbReference>
<keyword evidence="3 6" id="KW-0732">Signal</keyword>
<dbReference type="Pfam" id="PF14322">
    <property type="entry name" value="SusD-like_3"/>
    <property type="match status" value="1"/>
</dbReference>
<evidence type="ECO:0000256" key="3">
    <source>
        <dbReference type="ARBA" id="ARBA00022729"/>
    </source>
</evidence>
<protein>
    <submittedName>
        <fullName evidence="9">RagB/SusD family nutrient uptake outer membrane protein</fullName>
    </submittedName>
</protein>
<dbReference type="InterPro" id="IPR012944">
    <property type="entry name" value="SusD_RagB_dom"/>
</dbReference>
<feature type="domain" description="RagB/SusD" evidence="7">
    <location>
        <begin position="362"/>
        <end position="523"/>
    </location>
</feature>
<evidence type="ECO:0000259" key="8">
    <source>
        <dbReference type="Pfam" id="PF14322"/>
    </source>
</evidence>
<feature type="domain" description="SusD-like N-terminal" evidence="8">
    <location>
        <begin position="112"/>
        <end position="225"/>
    </location>
</feature>
<evidence type="ECO:0000256" key="2">
    <source>
        <dbReference type="ARBA" id="ARBA00006275"/>
    </source>
</evidence>
<accession>A0A928BQ61</accession>
<dbReference type="PROSITE" id="PS51257">
    <property type="entry name" value="PROKAR_LIPOPROTEIN"/>
    <property type="match status" value="1"/>
</dbReference>
<organism evidence="9 10">
    <name type="scientific">Xylanibacter ruminicola</name>
    <name type="common">Prevotella ruminicola</name>
    <dbReference type="NCBI Taxonomy" id="839"/>
    <lineage>
        <taxon>Bacteria</taxon>
        <taxon>Pseudomonadati</taxon>
        <taxon>Bacteroidota</taxon>
        <taxon>Bacteroidia</taxon>
        <taxon>Bacteroidales</taxon>
        <taxon>Prevotellaceae</taxon>
        <taxon>Xylanibacter</taxon>
    </lineage>
</organism>
<comment type="subcellular location">
    <subcellularLocation>
        <location evidence="1">Cell outer membrane</location>
    </subcellularLocation>
</comment>
<sequence>MKSLKYLFIGCAATLLVTSCAKDQLETSPTTAVSGTTMTQSNDAAMIAMNGLYRSMYTSGWSTTGNTHQCFGISAYNLMADVMGDDNIMSKQGSGWFWFDARYNVKSRFSSSAWRSYDVWYAYFTYIANVNYLIAMEADLDPADIDKMYVLGQAYAVRAYSYFMLAQTFARTYKGHESDPCVPIYTEPTSASTEGHPRATIKEVYDVINSDIAKAVDYLQKSQNTSIDTDDKSYITYPVALGIQARIALTQEDWATAAQAAEAAIATGKYTILPVEASTFAINQANFINTVASKNVMWGATIIADQVGMYASLYAHMDFEADLYAGPSRASKQINKDTYDLMGANDTRRCWWDPTNASNGDGGYQQEKFHFSNLSTWLGDYVFMRIEEMYLTAAEAECMMGNDAKAQNLLNTLVQTRDASYDCSKKTGTAMGKLTSDRTGSLREAIIDQRRIELWGEYGRIYDIRRLKQGFKRTVEQGWPNDPAILLNSVHTEDPESYAWVLTIPQAEFDGNENMDAKKDQNPTGDYPE</sequence>
<dbReference type="GO" id="GO:0009279">
    <property type="term" value="C:cell outer membrane"/>
    <property type="evidence" value="ECO:0007669"/>
    <property type="project" value="UniProtKB-SubCell"/>
</dbReference>